<feature type="domain" description="NAD-dependent epimerase/dehydratase" evidence="3">
    <location>
        <begin position="15"/>
        <end position="260"/>
    </location>
</feature>
<reference evidence="4" key="1">
    <citation type="journal article" date="2020" name="Phytopathology">
        <title>Genome Sequence Resources of Colletotrichum truncatum, C. plurivorum, C. musicola, and C. sojae: Four Species Pathogenic to Soybean (Glycine max).</title>
        <authorList>
            <person name="Rogerio F."/>
            <person name="Boufleur T.R."/>
            <person name="Ciampi-Guillardi M."/>
            <person name="Sukno S.A."/>
            <person name="Thon M.R."/>
            <person name="Massola Junior N.S."/>
            <person name="Baroncelli R."/>
        </authorList>
    </citation>
    <scope>NUCLEOTIDE SEQUENCE</scope>
    <source>
        <strain evidence="4">LFN0074</strain>
    </source>
</reference>
<dbReference type="Gene3D" id="3.40.50.720">
    <property type="entry name" value="NAD(P)-binding Rossmann-like Domain"/>
    <property type="match status" value="1"/>
</dbReference>
<dbReference type="EMBL" id="WIGM01001465">
    <property type="protein sequence ID" value="KAF6796513.1"/>
    <property type="molecule type" value="Genomic_DNA"/>
</dbReference>
<dbReference type="InterPro" id="IPR001509">
    <property type="entry name" value="Epimerase_deHydtase"/>
</dbReference>
<dbReference type="InterPro" id="IPR050425">
    <property type="entry name" value="NAD(P)_dehydrat-like"/>
</dbReference>
<evidence type="ECO:0000256" key="1">
    <source>
        <dbReference type="ARBA" id="ARBA00023002"/>
    </source>
</evidence>
<keyword evidence="5" id="KW-1185">Reference proteome</keyword>
<evidence type="ECO:0000256" key="2">
    <source>
        <dbReference type="ARBA" id="ARBA00023445"/>
    </source>
</evidence>
<dbReference type="Proteomes" id="UP000639643">
    <property type="component" value="Unassembled WGS sequence"/>
</dbReference>
<evidence type="ECO:0000259" key="3">
    <source>
        <dbReference type="Pfam" id="PF01370"/>
    </source>
</evidence>
<dbReference type="OrthoDB" id="2735536at2759"/>
<accession>A0A8H6MLI9</accession>
<dbReference type="Pfam" id="PF01370">
    <property type="entry name" value="Epimerase"/>
    <property type="match status" value="1"/>
</dbReference>
<protein>
    <submittedName>
        <fullName evidence="4">Aldehyde reductase protein</fullName>
    </submittedName>
</protein>
<comment type="caution">
    <text evidence="4">The sequence shown here is derived from an EMBL/GenBank/DDBJ whole genome shotgun (WGS) entry which is preliminary data.</text>
</comment>
<keyword evidence="1" id="KW-0560">Oxidoreductase</keyword>
<dbReference type="InterPro" id="IPR036291">
    <property type="entry name" value="NAD(P)-bd_dom_sf"/>
</dbReference>
<evidence type="ECO:0000313" key="4">
    <source>
        <dbReference type="EMBL" id="KAF6796513.1"/>
    </source>
</evidence>
<dbReference type="SUPFAM" id="SSF51735">
    <property type="entry name" value="NAD(P)-binding Rossmann-fold domains"/>
    <property type="match status" value="1"/>
</dbReference>
<dbReference type="PANTHER" id="PTHR10366">
    <property type="entry name" value="NAD DEPENDENT EPIMERASE/DEHYDRATASE"/>
    <property type="match status" value="1"/>
</dbReference>
<dbReference type="AlphaFoldDB" id="A0A8H6MLI9"/>
<evidence type="ECO:0000313" key="5">
    <source>
        <dbReference type="Proteomes" id="UP000639643"/>
    </source>
</evidence>
<proteinExistence type="inferred from homology"/>
<dbReference type="GO" id="GO:0016616">
    <property type="term" value="F:oxidoreductase activity, acting on the CH-OH group of donors, NAD or NADP as acceptor"/>
    <property type="evidence" value="ECO:0007669"/>
    <property type="project" value="TreeGrafter"/>
</dbReference>
<dbReference type="PANTHER" id="PTHR10366:SF562">
    <property type="entry name" value="ALDEHYDE REDUCTASE II (AFU_ORTHOLOGUE AFUA_1G11360)"/>
    <property type="match status" value="1"/>
</dbReference>
<name>A0A8H6MLI9_9PEZI</name>
<organism evidence="4 5">
    <name type="scientific">Colletotrichum musicola</name>
    <dbReference type="NCBI Taxonomy" id="2175873"/>
    <lineage>
        <taxon>Eukaryota</taxon>
        <taxon>Fungi</taxon>
        <taxon>Dikarya</taxon>
        <taxon>Ascomycota</taxon>
        <taxon>Pezizomycotina</taxon>
        <taxon>Sordariomycetes</taxon>
        <taxon>Hypocreomycetidae</taxon>
        <taxon>Glomerellales</taxon>
        <taxon>Glomerellaceae</taxon>
        <taxon>Colletotrichum</taxon>
        <taxon>Colletotrichum orchidearum species complex</taxon>
    </lineage>
</organism>
<comment type="similarity">
    <text evidence="2">Belongs to the NAD(P)-dependent epimerase/dehydratase family. Dihydroflavonol-4-reductase subfamily.</text>
</comment>
<dbReference type="FunFam" id="3.40.50.720:FF:000426">
    <property type="entry name" value="Aldehyde reductase 2"/>
    <property type="match status" value="1"/>
</dbReference>
<sequence>MSPIDQPAISKGSLVLVIGANGFIGSSISDQLLKLGYIVRGSTRNPAKNTWITSLFDHKYGTGNFELVSVPDMEAPDAFDEAVKGVSAVVHTATNFTMSPDPHAVIPGTVAGTINALASAMREPTVKRFVLTSSSASALVPKPNTPGVVTTETWNDEIVDFAFRDPPYETERAYPVYAASKTLSEKEAWKFVQREKPAFVFNTVLPNINFGASLDLTGQGHPSTSGMVAELFKGNSAPLAGLPAQYFVDVQDDALLHVAAVIHPHVQSERVFAFAEPVNGDRVLAVLRKLYPSRSFPADFQSEEDLNEIVPRARAEQLLRDMGKDGWTSLEESIKRNTEDIDAGCGN</sequence>
<gene>
    <name evidence="4" type="ORF">CMUS01_15836</name>
</gene>